<evidence type="ECO:0000256" key="3">
    <source>
        <dbReference type="ARBA" id="ARBA00023163"/>
    </source>
</evidence>
<dbReference type="InterPro" id="IPR039420">
    <property type="entry name" value="WalR-like"/>
</dbReference>
<keyword evidence="1" id="KW-0805">Transcription regulation</keyword>
<protein>
    <submittedName>
        <fullName evidence="7">DNA-binding response regulator</fullName>
    </submittedName>
</protein>
<evidence type="ECO:0000313" key="8">
    <source>
        <dbReference type="Proteomes" id="UP000640052"/>
    </source>
</evidence>
<keyword evidence="8" id="KW-1185">Reference proteome</keyword>
<comment type="caution">
    <text evidence="4">Lacks conserved residue(s) required for the propagation of feature annotation.</text>
</comment>
<dbReference type="Gene3D" id="1.10.10.10">
    <property type="entry name" value="Winged helix-like DNA-binding domain superfamily/Winged helix DNA-binding domain"/>
    <property type="match status" value="1"/>
</dbReference>
<proteinExistence type="predicted"/>
<dbReference type="RefSeq" id="WP_204043153.1">
    <property type="nucleotide sequence ID" value="NZ_BOOA01000040.1"/>
</dbReference>
<dbReference type="SUPFAM" id="SSF46894">
    <property type="entry name" value="C-terminal effector domain of the bipartite response regulators"/>
    <property type="match status" value="1"/>
</dbReference>
<dbReference type="InterPro" id="IPR000792">
    <property type="entry name" value="Tscrpt_reg_LuxR_C"/>
</dbReference>
<dbReference type="InterPro" id="IPR001789">
    <property type="entry name" value="Sig_transdc_resp-reg_receiver"/>
</dbReference>
<dbReference type="PRINTS" id="PR00038">
    <property type="entry name" value="HTHLUXR"/>
</dbReference>
<evidence type="ECO:0000256" key="4">
    <source>
        <dbReference type="PROSITE-ProRule" id="PRU00169"/>
    </source>
</evidence>
<accession>A0A919QC44</accession>
<dbReference type="PANTHER" id="PTHR43214:SF24">
    <property type="entry name" value="TRANSCRIPTIONAL REGULATORY PROTEIN NARL-RELATED"/>
    <property type="match status" value="1"/>
</dbReference>
<dbReference type="AlphaFoldDB" id="A0A919QC44"/>
<dbReference type="PROSITE" id="PS00622">
    <property type="entry name" value="HTH_LUXR_1"/>
    <property type="match status" value="1"/>
</dbReference>
<evidence type="ECO:0000313" key="7">
    <source>
        <dbReference type="EMBL" id="GIH26474.1"/>
    </source>
</evidence>
<dbReference type="GO" id="GO:0003677">
    <property type="term" value="F:DNA binding"/>
    <property type="evidence" value="ECO:0007669"/>
    <property type="project" value="UniProtKB-KW"/>
</dbReference>
<comment type="caution">
    <text evidence="7">The sequence shown here is derived from an EMBL/GenBank/DDBJ whole genome shotgun (WGS) entry which is preliminary data.</text>
</comment>
<reference evidence="7" key="1">
    <citation type="submission" date="2021-01" db="EMBL/GenBank/DDBJ databases">
        <title>Whole genome shotgun sequence of Acrocarpospora phusangensis NBRC 108782.</title>
        <authorList>
            <person name="Komaki H."/>
            <person name="Tamura T."/>
        </authorList>
    </citation>
    <scope>NUCLEOTIDE SEQUENCE</scope>
    <source>
        <strain evidence="7">NBRC 108782</strain>
    </source>
</reference>
<dbReference type="PROSITE" id="PS50043">
    <property type="entry name" value="HTH_LUXR_2"/>
    <property type="match status" value="1"/>
</dbReference>
<dbReference type="SMART" id="SM00421">
    <property type="entry name" value="HTH_LUXR"/>
    <property type="match status" value="1"/>
</dbReference>
<dbReference type="Proteomes" id="UP000640052">
    <property type="component" value="Unassembled WGS sequence"/>
</dbReference>
<sequence length="222" mass="23684">MTMIVAGGAEPPRVLLADSDPISRHVLGGTLREAAELDLIAATDSRRPVREWPLREADLVVIVAGPRENHVRLVQELTGEGVRALLIGVDWTRHSIEAAFASDVCGCISKDWAVTDLVAAAVAAASGYVVLSPDLVGMCVQVKPMSPVGALESRLRALTVREREVLTLLAEGMTTAEVARRLTVSRATVKSHVSHVLTKVGARNRMEAVLLMRSALGCGLDP</sequence>
<dbReference type="GO" id="GO:0006355">
    <property type="term" value="P:regulation of DNA-templated transcription"/>
    <property type="evidence" value="ECO:0007669"/>
    <property type="project" value="InterPro"/>
</dbReference>
<evidence type="ECO:0000259" key="6">
    <source>
        <dbReference type="PROSITE" id="PS50110"/>
    </source>
</evidence>
<name>A0A919QC44_9ACTN</name>
<evidence type="ECO:0000256" key="1">
    <source>
        <dbReference type="ARBA" id="ARBA00023015"/>
    </source>
</evidence>
<keyword evidence="2 7" id="KW-0238">DNA-binding</keyword>
<evidence type="ECO:0000256" key="2">
    <source>
        <dbReference type="ARBA" id="ARBA00023125"/>
    </source>
</evidence>
<dbReference type="InterPro" id="IPR016032">
    <property type="entry name" value="Sig_transdc_resp-reg_C-effctor"/>
</dbReference>
<gene>
    <name evidence="7" type="ORF">Aph01nite_47840</name>
</gene>
<dbReference type="InterPro" id="IPR036388">
    <property type="entry name" value="WH-like_DNA-bd_sf"/>
</dbReference>
<feature type="domain" description="Response regulatory" evidence="6">
    <location>
        <begin position="13"/>
        <end position="125"/>
    </location>
</feature>
<dbReference type="EMBL" id="BOOA01000040">
    <property type="protein sequence ID" value="GIH26474.1"/>
    <property type="molecule type" value="Genomic_DNA"/>
</dbReference>
<dbReference type="CDD" id="cd06170">
    <property type="entry name" value="LuxR_C_like"/>
    <property type="match status" value="1"/>
</dbReference>
<feature type="domain" description="HTH luxR-type" evidence="5">
    <location>
        <begin position="151"/>
        <end position="216"/>
    </location>
</feature>
<dbReference type="PANTHER" id="PTHR43214">
    <property type="entry name" value="TWO-COMPONENT RESPONSE REGULATOR"/>
    <property type="match status" value="1"/>
</dbReference>
<organism evidence="7 8">
    <name type="scientific">Acrocarpospora phusangensis</name>
    <dbReference type="NCBI Taxonomy" id="1070424"/>
    <lineage>
        <taxon>Bacteria</taxon>
        <taxon>Bacillati</taxon>
        <taxon>Actinomycetota</taxon>
        <taxon>Actinomycetes</taxon>
        <taxon>Streptosporangiales</taxon>
        <taxon>Streptosporangiaceae</taxon>
        <taxon>Acrocarpospora</taxon>
    </lineage>
</organism>
<dbReference type="PROSITE" id="PS50110">
    <property type="entry name" value="RESPONSE_REGULATORY"/>
    <property type="match status" value="1"/>
</dbReference>
<dbReference type="GO" id="GO:0000160">
    <property type="term" value="P:phosphorelay signal transduction system"/>
    <property type="evidence" value="ECO:0007669"/>
    <property type="project" value="InterPro"/>
</dbReference>
<evidence type="ECO:0000259" key="5">
    <source>
        <dbReference type="PROSITE" id="PS50043"/>
    </source>
</evidence>
<dbReference type="Pfam" id="PF00196">
    <property type="entry name" value="GerE"/>
    <property type="match status" value="1"/>
</dbReference>
<dbReference type="Gene3D" id="3.40.50.2300">
    <property type="match status" value="1"/>
</dbReference>
<dbReference type="InterPro" id="IPR011006">
    <property type="entry name" value="CheY-like_superfamily"/>
</dbReference>
<keyword evidence="3" id="KW-0804">Transcription</keyword>
<dbReference type="SUPFAM" id="SSF52172">
    <property type="entry name" value="CheY-like"/>
    <property type="match status" value="1"/>
</dbReference>